<keyword evidence="2" id="KW-1185">Reference proteome</keyword>
<name>A0ABV9SZ86_9BACT</name>
<accession>A0ABV9SZ86</accession>
<comment type="caution">
    <text evidence="1">The sequence shown here is derived from an EMBL/GenBank/DDBJ whole genome shotgun (WGS) entry which is preliminary data.</text>
</comment>
<reference evidence="2" key="1">
    <citation type="journal article" date="2019" name="Int. J. Syst. Evol. Microbiol.">
        <title>The Global Catalogue of Microorganisms (GCM) 10K type strain sequencing project: providing services to taxonomists for standard genome sequencing and annotation.</title>
        <authorList>
            <consortium name="The Broad Institute Genomics Platform"/>
            <consortium name="The Broad Institute Genome Sequencing Center for Infectious Disease"/>
            <person name="Wu L."/>
            <person name="Ma J."/>
        </authorList>
    </citation>
    <scope>NUCLEOTIDE SEQUENCE [LARGE SCALE GENOMIC DNA]</scope>
    <source>
        <strain evidence="2">CGMCC 4.7466</strain>
    </source>
</reference>
<proteinExistence type="predicted"/>
<evidence type="ECO:0000313" key="1">
    <source>
        <dbReference type="EMBL" id="MFC4871553.1"/>
    </source>
</evidence>
<sequence length="779" mass="88305">MNMNDRKDLLSVNPYTGEPMYLEIQQMGMVAALRASVESVDTMAMIEPPYRYVNVTDPVRGGNFTYFPEEAGLSPDNGIVFKAVSGGYWVRQKHTDHGFLEWYVGDDISDPVANLNAIVALSRAGYTIQLLKMYPIDTGGDRNYITDNEDIEVFSENKEECGLIMERIHSNFGYFRGNKNYGFSHVTLVTRNYLNDVPVHPAMSNNYKLISIYDPSDNKIDFNNCNIFGQVVNRIRRKGSFTFFCKDNNFHHCTQFFSNAGENQFQHARIEFVNNSVKEMAGNMLFLSQMDKESLIHFTDNHFENEQVYRVTGAYFGPLVVTGDGTLYYLRNRIYNLLSSDTVSSGAPRATSSLTTIAYTSVQHIFVHDNTAINVLGHNSAFIEFKNGRNFSIKRNVFKNHKQAIYDIGVLKKGENYRNIKNPRSNFHYALCKLSKNHSFPSTTFEFTDNEIFIPYLNRGNGLPQTKIDFSRNKIEIDFHAGVSASDWAGRNLVYSVCQPASRYEGDQISVNHNLIKINNVAYKDEPAVFFSFEGQAAAKGSRPPRVKENVEISNNSFISQQPGLNFVLGSLNCRKVNCQHNEVLVSDSSIFISGTRLGAGVAWDQVSKYDFKIRNANKLRLFYPRNQSNSEVLITDNHHDSIDIVNSWQNSVNWLFNKGGVNNPVCMEIIVRAGGMESAFKLVLAQFNDLKYMNKNREIVSIYLVGSGARQDHVFPCRGGQNPFSMRLYGHPKSNLCSIFIEGLGGYKQVEFYVNVIKERNVDVGTFYDKYLQAGMDG</sequence>
<protein>
    <submittedName>
        <fullName evidence="1">Uncharacterized protein</fullName>
    </submittedName>
</protein>
<dbReference type="Proteomes" id="UP001595818">
    <property type="component" value="Unassembled WGS sequence"/>
</dbReference>
<dbReference type="RefSeq" id="WP_377063120.1">
    <property type="nucleotide sequence ID" value="NZ_JBHSJJ010000003.1"/>
</dbReference>
<evidence type="ECO:0000313" key="2">
    <source>
        <dbReference type="Proteomes" id="UP001595818"/>
    </source>
</evidence>
<organism evidence="1 2">
    <name type="scientific">Negadavirga shengliensis</name>
    <dbReference type="NCBI Taxonomy" id="1389218"/>
    <lineage>
        <taxon>Bacteria</taxon>
        <taxon>Pseudomonadati</taxon>
        <taxon>Bacteroidota</taxon>
        <taxon>Cytophagia</taxon>
        <taxon>Cytophagales</taxon>
        <taxon>Cyclobacteriaceae</taxon>
        <taxon>Negadavirga</taxon>
    </lineage>
</organism>
<gene>
    <name evidence="1" type="ORF">ACFPFU_07635</name>
</gene>
<dbReference type="EMBL" id="JBHSJJ010000003">
    <property type="protein sequence ID" value="MFC4871553.1"/>
    <property type="molecule type" value="Genomic_DNA"/>
</dbReference>